<dbReference type="EMBL" id="JAVDVY010000001">
    <property type="protein sequence ID" value="MDR7133086.1"/>
    <property type="molecule type" value="Genomic_DNA"/>
</dbReference>
<keyword evidence="1" id="KW-0732">Signal</keyword>
<dbReference type="Proteomes" id="UP001251524">
    <property type="component" value="Unassembled WGS sequence"/>
</dbReference>
<sequence>MVSHAATLLSIALALVLMPAQAMEGPTQENPVTEPRAINFDTYNTAVLQASGHPNELSRWHGIWTYDNGRVDEARRHFERAASYGDKLSQHFLTLMYWNGDGVDRDPALAYVWADLAAERGNNADLLQIRERIWNGLDPNQQRRALEIGPQYFARYGDDATRKRADAELRRFMRTQTGSRVGLLTSKLDISMGRPELWASGARSSLGPEKTIGAEYYAANRTRPAAYWQGEDLSLKALLRQIGAGQVNVGDVRKVPAADKADPGQDADK</sequence>
<gene>
    <name evidence="2" type="ORF">J2X06_000270</name>
</gene>
<feature type="chain" id="PRO_5046628702" description="Sel1 repeat family protein" evidence="1">
    <location>
        <begin position="23"/>
        <end position="269"/>
    </location>
</feature>
<accession>A0ABU1W693</accession>
<evidence type="ECO:0000313" key="3">
    <source>
        <dbReference type="Proteomes" id="UP001251524"/>
    </source>
</evidence>
<reference evidence="2 3" key="1">
    <citation type="submission" date="2023-07" db="EMBL/GenBank/DDBJ databases">
        <title>Sorghum-associated microbial communities from plants grown in Nebraska, USA.</title>
        <authorList>
            <person name="Schachtman D."/>
        </authorList>
    </citation>
    <scope>NUCLEOTIDE SEQUENCE [LARGE SCALE GENOMIC DNA]</scope>
    <source>
        <strain evidence="2 3">BE198</strain>
    </source>
</reference>
<dbReference type="InterPro" id="IPR006597">
    <property type="entry name" value="Sel1-like"/>
</dbReference>
<keyword evidence="3" id="KW-1185">Reference proteome</keyword>
<dbReference type="SMART" id="SM00671">
    <property type="entry name" value="SEL1"/>
    <property type="match status" value="1"/>
</dbReference>
<evidence type="ECO:0008006" key="4">
    <source>
        <dbReference type="Google" id="ProtNLM"/>
    </source>
</evidence>
<evidence type="ECO:0000313" key="2">
    <source>
        <dbReference type="EMBL" id="MDR7133086.1"/>
    </source>
</evidence>
<evidence type="ECO:0000256" key="1">
    <source>
        <dbReference type="SAM" id="SignalP"/>
    </source>
</evidence>
<feature type="signal peptide" evidence="1">
    <location>
        <begin position="1"/>
        <end position="22"/>
    </location>
</feature>
<organism evidence="2 3">
    <name type="scientific">Lysobacter niastensis</name>
    <dbReference type="NCBI Taxonomy" id="380629"/>
    <lineage>
        <taxon>Bacteria</taxon>
        <taxon>Pseudomonadati</taxon>
        <taxon>Pseudomonadota</taxon>
        <taxon>Gammaproteobacteria</taxon>
        <taxon>Lysobacterales</taxon>
        <taxon>Lysobacteraceae</taxon>
        <taxon>Lysobacter</taxon>
    </lineage>
</organism>
<comment type="caution">
    <text evidence="2">The sequence shown here is derived from an EMBL/GenBank/DDBJ whole genome shotgun (WGS) entry which is preliminary data.</text>
</comment>
<dbReference type="SUPFAM" id="SSF81901">
    <property type="entry name" value="HCP-like"/>
    <property type="match status" value="1"/>
</dbReference>
<dbReference type="Gene3D" id="1.25.40.10">
    <property type="entry name" value="Tetratricopeptide repeat domain"/>
    <property type="match status" value="1"/>
</dbReference>
<dbReference type="InterPro" id="IPR011990">
    <property type="entry name" value="TPR-like_helical_dom_sf"/>
</dbReference>
<name>A0ABU1W693_9GAMM</name>
<dbReference type="RefSeq" id="WP_310057270.1">
    <property type="nucleotide sequence ID" value="NZ_JAVDVY010000001.1"/>
</dbReference>
<dbReference type="Pfam" id="PF08238">
    <property type="entry name" value="Sel1"/>
    <property type="match status" value="2"/>
</dbReference>
<protein>
    <recommendedName>
        <fullName evidence="4">Sel1 repeat family protein</fullName>
    </recommendedName>
</protein>
<proteinExistence type="predicted"/>